<dbReference type="SUPFAM" id="SSF111384">
    <property type="entry name" value="OmpH-like"/>
    <property type="match status" value="1"/>
</dbReference>
<dbReference type="SMART" id="SM00935">
    <property type="entry name" value="OmpH"/>
    <property type="match status" value="1"/>
</dbReference>
<accession>A0A2W7S777</accession>
<comment type="similarity">
    <text evidence="1">Belongs to the Skp family.</text>
</comment>
<evidence type="ECO:0000313" key="5">
    <source>
        <dbReference type="Proteomes" id="UP000249720"/>
    </source>
</evidence>
<dbReference type="Proteomes" id="UP000249720">
    <property type="component" value="Unassembled WGS sequence"/>
</dbReference>
<feature type="chain" id="PRO_5016143105" evidence="3">
    <location>
        <begin position="24"/>
        <end position="201"/>
    </location>
</feature>
<dbReference type="OrthoDB" id="665329at2"/>
<comment type="caution">
    <text evidence="4">The sequence shown here is derived from an EMBL/GenBank/DDBJ whole genome shotgun (WGS) entry which is preliminary data.</text>
</comment>
<keyword evidence="2 3" id="KW-0732">Signal</keyword>
<dbReference type="InterPro" id="IPR005632">
    <property type="entry name" value="Chaperone_Skp"/>
</dbReference>
<dbReference type="EMBL" id="QKZV01000004">
    <property type="protein sequence ID" value="PZX62809.1"/>
    <property type="molecule type" value="Genomic_DNA"/>
</dbReference>
<evidence type="ECO:0000313" key="4">
    <source>
        <dbReference type="EMBL" id="PZX62809.1"/>
    </source>
</evidence>
<dbReference type="AlphaFoldDB" id="A0A2W7S777"/>
<dbReference type="GO" id="GO:0050821">
    <property type="term" value="P:protein stabilization"/>
    <property type="evidence" value="ECO:0007669"/>
    <property type="project" value="TreeGrafter"/>
</dbReference>
<evidence type="ECO:0000256" key="2">
    <source>
        <dbReference type="ARBA" id="ARBA00022729"/>
    </source>
</evidence>
<gene>
    <name evidence="4" type="ORF">LX80_01503</name>
</gene>
<dbReference type="InterPro" id="IPR024930">
    <property type="entry name" value="Skp_dom_sf"/>
</dbReference>
<keyword evidence="5" id="KW-1185">Reference proteome</keyword>
<name>A0A2W7S777_9BACT</name>
<dbReference type="Pfam" id="PF03938">
    <property type="entry name" value="OmpH"/>
    <property type="match status" value="1"/>
</dbReference>
<sequence length="201" mass="22806">MKKVIVLVAAFGLTMVMAGTSMAQNIKIGIFDEQNVLALMPGIQKVDTLLNQYMTDSLNEQRDYAISEFKRKDSIFKADSAKMNSSMKSIMQRDLADQFAKLQNWQQYQNQMMQQKQAQLLQPFYDIIGKAFQEVMAEQKYTYVFKPDALLYAEKSEELTLRVLAKMKIPLPKEIQDQIKALGISTSGTTTPAPAKPPVKH</sequence>
<organism evidence="4 5">
    <name type="scientific">Hydrotalea sandarakina</name>
    <dbReference type="NCBI Taxonomy" id="1004304"/>
    <lineage>
        <taxon>Bacteria</taxon>
        <taxon>Pseudomonadati</taxon>
        <taxon>Bacteroidota</taxon>
        <taxon>Chitinophagia</taxon>
        <taxon>Chitinophagales</taxon>
        <taxon>Chitinophagaceae</taxon>
        <taxon>Hydrotalea</taxon>
    </lineage>
</organism>
<feature type="signal peptide" evidence="3">
    <location>
        <begin position="1"/>
        <end position="23"/>
    </location>
</feature>
<dbReference type="RefSeq" id="WP_111294850.1">
    <property type="nucleotide sequence ID" value="NZ_QKZV01000004.1"/>
</dbReference>
<dbReference type="PANTHER" id="PTHR35089">
    <property type="entry name" value="CHAPERONE PROTEIN SKP"/>
    <property type="match status" value="1"/>
</dbReference>
<evidence type="ECO:0000256" key="1">
    <source>
        <dbReference type="ARBA" id="ARBA00009091"/>
    </source>
</evidence>
<proteinExistence type="inferred from homology"/>
<dbReference type="PANTHER" id="PTHR35089:SF1">
    <property type="entry name" value="CHAPERONE PROTEIN SKP"/>
    <property type="match status" value="1"/>
</dbReference>
<dbReference type="GO" id="GO:0051082">
    <property type="term" value="F:unfolded protein binding"/>
    <property type="evidence" value="ECO:0007669"/>
    <property type="project" value="InterPro"/>
</dbReference>
<dbReference type="Gene3D" id="3.30.910.20">
    <property type="entry name" value="Skp domain"/>
    <property type="match status" value="1"/>
</dbReference>
<dbReference type="GO" id="GO:0005829">
    <property type="term" value="C:cytosol"/>
    <property type="evidence" value="ECO:0007669"/>
    <property type="project" value="TreeGrafter"/>
</dbReference>
<protein>
    <submittedName>
        <fullName evidence="4">Skp family chaperone for outer membrane proteins</fullName>
    </submittedName>
</protein>
<reference evidence="4 5" key="1">
    <citation type="submission" date="2018-06" db="EMBL/GenBank/DDBJ databases">
        <title>Genomic Encyclopedia of Archaeal and Bacterial Type Strains, Phase II (KMG-II): from individual species to whole genera.</title>
        <authorList>
            <person name="Goeker M."/>
        </authorList>
    </citation>
    <scope>NUCLEOTIDE SEQUENCE [LARGE SCALE GENOMIC DNA]</scope>
    <source>
        <strain evidence="4 5">DSM 23241</strain>
    </source>
</reference>
<evidence type="ECO:0000256" key="3">
    <source>
        <dbReference type="SAM" id="SignalP"/>
    </source>
</evidence>